<dbReference type="GO" id="GO:0030136">
    <property type="term" value="C:clathrin-coated vesicle"/>
    <property type="evidence" value="ECO:0000318"/>
    <property type="project" value="GO_Central"/>
</dbReference>
<feature type="region of interest" description="Disordered" evidence="9">
    <location>
        <begin position="382"/>
        <end position="448"/>
    </location>
</feature>
<evidence type="ECO:0000256" key="6">
    <source>
        <dbReference type="ARBA" id="ARBA00023136"/>
    </source>
</evidence>
<dbReference type="Gene3D" id="1.20.58.150">
    <property type="entry name" value="ANTH domain"/>
    <property type="match status" value="1"/>
</dbReference>
<dbReference type="OMA" id="HVYMTYS"/>
<name>D8R9W6_SELML</name>
<dbReference type="PROSITE" id="PS50942">
    <property type="entry name" value="ENTH"/>
    <property type="match status" value="1"/>
</dbReference>
<keyword evidence="6" id="KW-0472">Membrane</keyword>
<dbReference type="GO" id="GO:0032050">
    <property type="term" value="F:clathrin heavy chain binding"/>
    <property type="evidence" value="ECO:0000318"/>
    <property type="project" value="GO_Central"/>
</dbReference>
<dbReference type="HOGENOM" id="CLU_458144_0_0_1"/>
<dbReference type="InterPro" id="IPR008942">
    <property type="entry name" value="ENTH_VHS"/>
</dbReference>
<dbReference type="PANTHER" id="PTHR22951">
    <property type="entry name" value="CLATHRIN ASSEMBLY PROTEIN"/>
    <property type="match status" value="1"/>
</dbReference>
<dbReference type="Pfam" id="PF07651">
    <property type="entry name" value="ANTH"/>
    <property type="match status" value="1"/>
</dbReference>
<feature type="region of interest" description="Disordered" evidence="9">
    <location>
        <begin position="342"/>
        <end position="364"/>
    </location>
</feature>
<evidence type="ECO:0000313" key="11">
    <source>
        <dbReference type="EMBL" id="EFJ31228.1"/>
    </source>
</evidence>
<dbReference type="EMBL" id="GL377574">
    <property type="protein sequence ID" value="EFJ31228.1"/>
    <property type="molecule type" value="Genomic_DNA"/>
</dbReference>
<dbReference type="CDD" id="cd16987">
    <property type="entry name" value="ANTH_N_AP180_plant"/>
    <property type="match status" value="1"/>
</dbReference>
<evidence type="ECO:0000256" key="1">
    <source>
        <dbReference type="ARBA" id="ARBA00004132"/>
    </source>
</evidence>
<dbReference type="GO" id="GO:0072583">
    <property type="term" value="P:clathrin-dependent endocytosis"/>
    <property type="evidence" value="ECO:0000318"/>
    <property type="project" value="GO_Central"/>
</dbReference>
<evidence type="ECO:0000256" key="9">
    <source>
        <dbReference type="SAM" id="MobiDB-lite"/>
    </source>
</evidence>
<evidence type="ECO:0000259" key="10">
    <source>
        <dbReference type="PROSITE" id="PS50942"/>
    </source>
</evidence>
<dbReference type="InterPro" id="IPR048050">
    <property type="entry name" value="ANTH_N_plant"/>
</dbReference>
<evidence type="ECO:0000256" key="5">
    <source>
        <dbReference type="ARBA" id="ARBA00023034"/>
    </source>
</evidence>
<feature type="compositionally biased region" description="Polar residues" evidence="9">
    <location>
        <begin position="504"/>
        <end position="520"/>
    </location>
</feature>
<dbReference type="GO" id="GO:0005905">
    <property type="term" value="C:clathrin-coated pit"/>
    <property type="evidence" value="ECO:0000318"/>
    <property type="project" value="GO_Central"/>
</dbReference>
<dbReference type="GO" id="GO:0006900">
    <property type="term" value="P:vesicle budding from membrane"/>
    <property type="evidence" value="ECO:0000318"/>
    <property type="project" value="GO_Central"/>
</dbReference>
<dbReference type="PANTHER" id="PTHR22951:SF13">
    <property type="entry name" value="ASSEMBLY PROTEIN, PUTATIVE, EXPRESSED-RELATED"/>
    <property type="match status" value="1"/>
</dbReference>
<sequence>MVQGLLRRALGAVKDQASIGLARVSSSRSRYVPALEIAIVKATSHDELVMVDDKHILEIVYLMSFSRGYASVCVSLLARRLSKTKNWVVALKVLLVIHRLLLQDSSVMDSSFDDELMLASRRMLSSSSFKDESKDPLAQLCSSFVRNYALYIDEWLDCFVLGAASQDSSLGQAAGNIVVDFNDYRVDYTTYKQDELVQQHQKSQSSVSETDAGIGMLLKRVPVLQHLLEHVLGCSSGVEVRHPLVRSALTLILRDSFRVYAHVCDGTSTLLNEFFLMVHKDGLKTFAIYSRLGKQADALGELYENCREMGMCSGSEYPSVQKVSREHLVLLEDYLKDATRRNTDQVDTASSDGKTSEEVDEIAPIVLDGKPKQNVDLISLEQQQQQQQPLFSTASETESSWETFASSSEEGGTRANQKSSSASSSSPGNLKSSPKASPGDDSSNDTDGKSLAATAAAAAVDNPAAGNLKTNNCESSDWEVALMDEAKKLSSSLSTASRGRSTSFSLSEWQPGNTSRSSSARGRPQRSRIPLLSMSALPAPFELGSQSSSSFSTANEDLFGSKKRFQQHQRIGIGSPGSYGKLMNKHPQGYKHLLAR</sequence>
<dbReference type="SUPFAM" id="SSF48464">
    <property type="entry name" value="ENTH/VHS domain"/>
    <property type="match status" value="1"/>
</dbReference>
<evidence type="ECO:0000256" key="8">
    <source>
        <dbReference type="ARBA" id="ARBA00023329"/>
    </source>
</evidence>
<dbReference type="InParanoid" id="D8R9W6"/>
<dbReference type="InterPro" id="IPR013809">
    <property type="entry name" value="ENTH"/>
</dbReference>
<dbReference type="AlphaFoldDB" id="D8R9W6"/>
<protein>
    <recommendedName>
        <fullName evidence="10">ENTH domain-containing protein</fullName>
    </recommendedName>
</protein>
<feature type="compositionally biased region" description="Low complexity" evidence="9">
    <location>
        <begin position="382"/>
        <end position="410"/>
    </location>
</feature>
<feature type="region of interest" description="Disordered" evidence="9">
    <location>
        <begin position="490"/>
        <end position="526"/>
    </location>
</feature>
<accession>D8R9W6</accession>
<proteinExistence type="predicted"/>
<dbReference type="eggNOG" id="KOG0251">
    <property type="taxonomic scope" value="Eukaryota"/>
</dbReference>
<dbReference type="GO" id="GO:0005794">
    <property type="term" value="C:Golgi apparatus"/>
    <property type="evidence" value="ECO:0007669"/>
    <property type="project" value="UniProtKB-SubCell"/>
</dbReference>
<evidence type="ECO:0000256" key="7">
    <source>
        <dbReference type="ARBA" id="ARBA00023176"/>
    </source>
</evidence>
<dbReference type="GO" id="GO:0000149">
    <property type="term" value="F:SNARE binding"/>
    <property type="evidence" value="ECO:0000318"/>
    <property type="project" value="GO_Central"/>
</dbReference>
<keyword evidence="8" id="KW-0968">Cytoplasmic vesicle</keyword>
<keyword evidence="4" id="KW-0254">Endocytosis</keyword>
<dbReference type="Gene3D" id="1.25.40.90">
    <property type="match status" value="1"/>
</dbReference>
<evidence type="ECO:0000256" key="4">
    <source>
        <dbReference type="ARBA" id="ARBA00022583"/>
    </source>
</evidence>
<dbReference type="STRING" id="88036.D8R9W6"/>
<feature type="compositionally biased region" description="Low complexity" evidence="9">
    <location>
        <begin position="419"/>
        <end position="433"/>
    </location>
</feature>
<keyword evidence="12" id="KW-1185">Reference proteome</keyword>
<dbReference type="Proteomes" id="UP000001514">
    <property type="component" value="Unassembled WGS sequence"/>
</dbReference>
<dbReference type="KEGG" id="smo:SELMODRAFT_440070"/>
<dbReference type="Gramene" id="EFJ31228">
    <property type="protein sequence ID" value="EFJ31228"/>
    <property type="gene ID" value="SELMODRAFT_440070"/>
</dbReference>
<evidence type="ECO:0000256" key="2">
    <source>
        <dbReference type="ARBA" id="ARBA00004555"/>
    </source>
</evidence>
<keyword evidence="7" id="KW-0168">Coated pit</keyword>
<reference evidence="11 12" key="1">
    <citation type="journal article" date="2011" name="Science">
        <title>The Selaginella genome identifies genetic changes associated with the evolution of vascular plants.</title>
        <authorList>
            <person name="Banks J.A."/>
            <person name="Nishiyama T."/>
            <person name="Hasebe M."/>
            <person name="Bowman J.L."/>
            <person name="Gribskov M."/>
            <person name="dePamphilis C."/>
            <person name="Albert V.A."/>
            <person name="Aono N."/>
            <person name="Aoyama T."/>
            <person name="Ambrose B.A."/>
            <person name="Ashton N.W."/>
            <person name="Axtell M.J."/>
            <person name="Barker E."/>
            <person name="Barker M.S."/>
            <person name="Bennetzen J.L."/>
            <person name="Bonawitz N.D."/>
            <person name="Chapple C."/>
            <person name="Cheng C."/>
            <person name="Correa L.G."/>
            <person name="Dacre M."/>
            <person name="DeBarry J."/>
            <person name="Dreyer I."/>
            <person name="Elias M."/>
            <person name="Engstrom E.M."/>
            <person name="Estelle M."/>
            <person name="Feng L."/>
            <person name="Finet C."/>
            <person name="Floyd S.K."/>
            <person name="Frommer W.B."/>
            <person name="Fujita T."/>
            <person name="Gramzow L."/>
            <person name="Gutensohn M."/>
            <person name="Harholt J."/>
            <person name="Hattori M."/>
            <person name="Heyl A."/>
            <person name="Hirai T."/>
            <person name="Hiwatashi Y."/>
            <person name="Ishikawa M."/>
            <person name="Iwata M."/>
            <person name="Karol K.G."/>
            <person name="Koehler B."/>
            <person name="Kolukisaoglu U."/>
            <person name="Kubo M."/>
            <person name="Kurata T."/>
            <person name="Lalonde S."/>
            <person name="Li K."/>
            <person name="Li Y."/>
            <person name="Litt A."/>
            <person name="Lyons E."/>
            <person name="Manning G."/>
            <person name="Maruyama T."/>
            <person name="Michael T.P."/>
            <person name="Mikami K."/>
            <person name="Miyazaki S."/>
            <person name="Morinaga S."/>
            <person name="Murata T."/>
            <person name="Mueller-Roeber B."/>
            <person name="Nelson D.R."/>
            <person name="Obara M."/>
            <person name="Oguri Y."/>
            <person name="Olmstead R.G."/>
            <person name="Onodera N."/>
            <person name="Petersen B.L."/>
            <person name="Pils B."/>
            <person name="Prigge M."/>
            <person name="Rensing S.A."/>
            <person name="Riano-Pachon D.M."/>
            <person name="Roberts A.W."/>
            <person name="Sato Y."/>
            <person name="Scheller H.V."/>
            <person name="Schulz B."/>
            <person name="Schulz C."/>
            <person name="Shakirov E.V."/>
            <person name="Shibagaki N."/>
            <person name="Shinohara N."/>
            <person name="Shippen D.E."/>
            <person name="Soerensen I."/>
            <person name="Sotooka R."/>
            <person name="Sugimoto N."/>
            <person name="Sugita M."/>
            <person name="Sumikawa N."/>
            <person name="Tanurdzic M."/>
            <person name="Theissen G."/>
            <person name="Ulvskov P."/>
            <person name="Wakazuki S."/>
            <person name="Weng J.K."/>
            <person name="Willats W.W."/>
            <person name="Wipf D."/>
            <person name="Wolf P.G."/>
            <person name="Yang L."/>
            <person name="Zimmer A.D."/>
            <person name="Zhu Q."/>
            <person name="Mitros T."/>
            <person name="Hellsten U."/>
            <person name="Loque D."/>
            <person name="Otillar R."/>
            <person name="Salamov A."/>
            <person name="Schmutz J."/>
            <person name="Shapiro H."/>
            <person name="Lindquist E."/>
            <person name="Lucas S."/>
            <person name="Rokhsar D."/>
            <person name="Grigoriev I.V."/>
        </authorList>
    </citation>
    <scope>NUCLEOTIDE SEQUENCE [LARGE SCALE GENOMIC DNA]</scope>
</reference>
<keyword evidence="5" id="KW-0333">Golgi apparatus</keyword>
<evidence type="ECO:0000313" key="12">
    <source>
        <dbReference type="Proteomes" id="UP000001514"/>
    </source>
</evidence>
<dbReference type="GO" id="GO:0005546">
    <property type="term" value="F:phosphatidylinositol-4,5-bisphosphate binding"/>
    <property type="evidence" value="ECO:0000318"/>
    <property type="project" value="GO_Central"/>
</dbReference>
<feature type="compositionally biased region" description="Low complexity" evidence="9">
    <location>
        <begin position="490"/>
        <end position="503"/>
    </location>
</feature>
<evidence type="ECO:0000256" key="3">
    <source>
        <dbReference type="ARBA" id="ARBA00004600"/>
    </source>
</evidence>
<gene>
    <name evidence="11" type="ORF">SELMODRAFT_440070</name>
</gene>
<feature type="domain" description="ENTH" evidence="10">
    <location>
        <begin position="27"/>
        <end position="166"/>
    </location>
</feature>
<dbReference type="SUPFAM" id="SSF89009">
    <property type="entry name" value="GAT-like domain"/>
    <property type="match status" value="1"/>
</dbReference>
<dbReference type="OrthoDB" id="44015at2759"/>
<dbReference type="InterPro" id="IPR011417">
    <property type="entry name" value="ANTH_dom"/>
</dbReference>
<dbReference type="GO" id="GO:0048268">
    <property type="term" value="P:clathrin coat assembly"/>
    <property type="evidence" value="ECO:0007669"/>
    <property type="project" value="InterPro"/>
</dbReference>
<dbReference type="SMART" id="SM00273">
    <property type="entry name" value="ENTH"/>
    <property type="match status" value="1"/>
</dbReference>
<dbReference type="InterPro" id="IPR045192">
    <property type="entry name" value="AP180-like"/>
</dbReference>
<comment type="subcellular location">
    <subcellularLocation>
        <location evidence="1">Cytoplasmic vesicle</location>
        <location evidence="1">Clathrin-coated vesicle</location>
    </subcellularLocation>
    <subcellularLocation>
        <location evidence="2">Golgi apparatus</location>
    </subcellularLocation>
    <subcellularLocation>
        <location evidence="3">Membrane</location>
        <location evidence="3">Clathrin-coated pit</location>
    </subcellularLocation>
</comment>
<dbReference type="GO" id="GO:0005545">
    <property type="term" value="F:1-phosphatidylinositol binding"/>
    <property type="evidence" value="ECO:0000318"/>
    <property type="project" value="GO_Central"/>
</dbReference>
<dbReference type="InterPro" id="IPR014712">
    <property type="entry name" value="ANTH_dom_sf"/>
</dbReference>
<organism evidence="12">
    <name type="scientific">Selaginella moellendorffii</name>
    <name type="common">Spikemoss</name>
    <dbReference type="NCBI Taxonomy" id="88036"/>
    <lineage>
        <taxon>Eukaryota</taxon>
        <taxon>Viridiplantae</taxon>
        <taxon>Streptophyta</taxon>
        <taxon>Embryophyta</taxon>
        <taxon>Tracheophyta</taxon>
        <taxon>Lycopodiopsida</taxon>
        <taxon>Selaginellales</taxon>
        <taxon>Selaginellaceae</taxon>
        <taxon>Selaginella</taxon>
    </lineage>
</organism>